<dbReference type="AlphaFoldDB" id="A0A3L6FX22"/>
<dbReference type="Proteomes" id="UP000251960">
    <property type="component" value="Chromosome 2"/>
</dbReference>
<proteinExistence type="predicted"/>
<gene>
    <name evidence="1" type="ORF">Zm00014a_020699</name>
</gene>
<comment type="caution">
    <text evidence="1">The sequence shown here is derived from an EMBL/GenBank/DDBJ whole genome shotgun (WGS) entry which is preliminary data.</text>
</comment>
<name>A0A3L6FX22_MAIZE</name>
<dbReference type="EMBL" id="NCVQ01000003">
    <property type="protein sequence ID" value="PWZ37810.1"/>
    <property type="molecule type" value="Genomic_DNA"/>
</dbReference>
<reference evidence="1" key="1">
    <citation type="journal article" date="2018" name="Nat. Genet.">
        <title>Extensive intraspecific gene order and gene structural variations between Mo17 and other maize genomes.</title>
        <authorList>
            <person name="Sun S."/>
            <person name="Zhou Y."/>
            <person name="Chen J."/>
            <person name="Shi J."/>
            <person name="Zhao H."/>
            <person name="Zhao H."/>
            <person name="Song W."/>
            <person name="Zhang M."/>
            <person name="Cui Y."/>
            <person name="Dong X."/>
            <person name="Liu H."/>
            <person name="Ma X."/>
            <person name="Jiao Y."/>
            <person name="Wang B."/>
            <person name="Wei X."/>
            <person name="Stein J.C."/>
            <person name="Glaubitz J.C."/>
            <person name="Lu F."/>
            <person name="Yu G."/>
            <person name="Liang C."/>
            <person name="Fengler K."/>
            <person name="Li B."/>
            <person name="Rafalski A."/>
            <person name="Schnable P.S."/>
            <person name="Ware D.H."/>
            <person name="Buckler E.S."/>
            <person name="Lai J."/>
        </authorList>
    </citation>
    <scope>NUCLEOTIDE SEQUENCE [LARGE SCALE GENOMIC DNA]</scope>
    <source>
        <tissue evidence="1">Seedling</tissue>
    </source>
</reference>
<organism evidence="1">
    <name type="scientific">Zea mays</name>
    <name type="common">Maize</name>
    <dbReference type="NCBI Taxonomy" id="4577"/>
    <lineage>
        <taxon>Eukaryota</taxon>
        <taxon>Viridiplantae</taxon>
        <taxon>Streptophyta</taxon>
        <taxon>Embryophyta</taxon>
        <taxon>Tracheophyta</taxon>
        <taxon>Spermatophyta</taxon>
        <taxon>Magnoliopsida</taxon>
        <taxon>Liliopsida</taxon>
        <taxon>Poales</taxon>
        <taxon>Poaceae</taxon>
        <taxon>PACMAD clade</taxon>
        <taxon>Panicoideae</taxon>
        <taxon>Andropogonodae</taxon>
        <taxon>Andropogoneae</taxon>
        <taxon>Tripsacinae</taxon>
        <taxon>Zea</taxon>
    </lineage>
</organism>
<evidence type="ECO:0000313" key="1">
    <source>
        <dbReference type="EMBL" id="PWZ37810.1"/>
    </source>
</evidence>
<accession>A0A3L6FX22</accession>
<sequence length="122" mass="13681">MDGLNYSKLRSSLRPRLQAFSGVLFSSLRSLDGLLHMASVAVLQFVHDPHDDPPVLGCVHLTLARVYALDRARSLSLVKDHFTTLGKDLTVIGYCCDDAEPRRRQLQFYVAESIFRVAGMVF</sequence>
<protein>
    <submittedName>
        <fullName evidence="1">Uncharacterized protein</fullName>
    </submittedName>
</protein>